<dbReference type="OrthoDB" id="446563at2759"/>
<name>A0A812RSW3_9DINO</name>
<comment type="caution">
    <text evidence="1">The sequence shown here is derived from an EMBL/GenBank/DDBJ whole genome shotgun (WGS) entry which is preliminary data.</text>
</comment>
<sequence>MSGLEMLFMDGGATVAGVLSAAAAVLGYKQQKEDDIELVDQPPDLELLRGNLADAYTSACAAHAAATAAWGEPLSLFRASGDCPPWAEAVGQSAKDLVDKASELEDLADVYDSQLQLALSDGKSLQRAPLEALVEKLNELTIVLTQQVPALIVARDAMSNGLGPRGAQAEEAVQAATQFVLEEPLPIAIMRERQLLGELWRTGPGRMEALARAIARRTGREPPESTSPAEEPDYASYVAAYL</sequence>
<dbReference type="EMBL" id="CAJNDS010002369">
    <property type="protein sequence ID" value="CAE7452353.1"/>
    <property type="molecule type" value="Genomic_DNA"/>
</dbReference>
<evidence type="ECO:0000313" key="1">
    <source>
        <dbReference type="EMBL" id="CAE7452353.1"/>
    </source>
</evidence>
<protein>
    <submittedName>
        <fullName evidence="1">D27 protein</fullName>
    </submittedName>
</protein>
<organism evidence="1 2">
    <name type="scientific">Symbiodinium natans</name>
    <dbReference type="NCBI Taxonomy" id="878477"/>
    <lineage>
        <taxon>Eukaryota</taxon>
        <taxon>Sar</taxon>
        <taxon>Alveolata</taxon>
        <taxon>Dinophyceae</taxon>
        <taxon>Suessiales</taxon>
        <taxon>Symbiodiniaceae</taxon>
        <taxon>Symbiodinium</taxon>
    </lineage>
</organism>
<dbReference type="AlphaFoldDB" id="A0A812RSW3"/>
<evidence type="ECO:0000313" key="2">
    <source>
        <dbReference type="Proteomes" id="UP000604046"/>
    </source>
</evidence>
<reference evidence="1" key="1">
    <citation type="submission" date="2021-02" db="EMBL/GenBank/DDBJ databases">
        <authorList>
            <person name="Dougan E. K."/>
            <person name="Rhodes N."/>
            <person name="Thang M."/>
            <person name="Chan C."/>
        </authorList>
    </citation>
    <scope>NUCLEOTIDE SEQUENCE</scope>
</reference>
<proteinExistence type="predicted"/>
<dbReference type="Proteomes" id="UP000604046">
    <property type="component" value="Unassembled WGS sequence"/>
</dbReference>
<keyword evidence="2" id="KW-1185">Reference proteome</keyword>
<accession>A0A812RSW3</accession>
<gene>
    <name evidence="1" type="primary">D27</name>
    <name evidence="1" type="ORF">SNAT2548_LOCUS24796</name>
</gene>